<gene>
    <name evidence="10" type="ORF">BEMITA_LOCUS3510</name>
</gene>
<dbReference type="PROSITE" id="PS50082">
    <property type="entry name" value="WD_REPEATS_2"/>
    <property type="match status" value="5"/>
</dbReference>
<evidence type="ECO:0000256" key="4">
    <source>
        <dbReference type="ARBA" id="ARBA00022574"/>
    </source>
</evidence>
<dbReference type="KEGG" id="btab:109033692"/>
<dbReference type="GO" id="GO:0005737">
    <property type="term" value="C:cytoplasm"/>
    <property type="evidence" value="ECO:0007669"/>
    <property type="project" value="UniProtKB-SubCell"/>
</dbReference>
<evidence type="ECO:0000256" key="6">
    <source>
        <dbReference type="ARBA" id="ARBA00023242"/>
    </source>
</evidence>
<evidence type="ECO:0000256" key="2">
    <source>
        <dbReference type="ARBA" id="ARBA00004496"/>
    </source>
</evidence>
<accession>A0A9P0A237</accession>
<reference evidence="10" key="1">
    <citation type="submission" date="2021-12" db="EMBL/GenBank/DDBJ databases">
        <authorList>
            <person name="King R."/>
        </authorList>
    </citation>
    <scope>NUCLEOTIDE SEQUENCE</scope>
</reference>
<feature type="repeat" description="WD" evidence="8">
    <location>
        <begin position="358"/>
        <end position="397"/>
    </location>
</feature>
<dbReference type="GO" id="GO:0005634">
    <property type="term" value="C:nucleus"/>
    <property type="evidence" value="ECO:0007669"/>
    <property type="project" value="UniProtKB-SubCell"/>
</dbReference>
<dbReference type="SUPFAM" id="SSF50978">
    <property type="entry name" value="WD40 repeat-like"/>
    <property type="match status" value="1"/>
</dbReference>
<evidence type="ECO:0000313" key="10">
    <source>
        <dbReference type="EMBL" id="CAH0384137.1"/>
    </source>
</evidence>
<dbReference type="InterPro" id="IPR036322">
    <property type="entry name" value="WD40_repeat_dom_sf"/>
</dbReference>
<evidence type="ECO:0000256" key="9">
    <source>
        <dbReference type="SAM" id="MobiDB-lite"/>
    </source>
</evidence>
<keyword evidence="5" id="KW-0677">Repeat</keyword>
<dbReference type="OrthoDB" id="9984207at2759"/>
<dbReference type="InterPro" id="IPR020472">
    <property type="entry name" value="WD40_PAC1"/>
</dbReference>
<evidence type="ECO:0000256" key="5">
    <source>
        <dbReference type="ARBA" id="ARBA00022737"/>
    </source>
</evidence>
<dbReference type="PANTHER" id="PTHR19855:SF12">
    <property type="entry name" value="WD REPEAT-CONTAINING PROTEIN 37"/>
    <property type="match status" value="1"/>
</dbReference>
<dbReference type="InterPro" id="IPR019775">
    <property type="entry name" value="WD40_repeat_CS"/>
</dbReference>
<dbReference type="Proteomes" id="UP001152759">
    <property type="component" value="Chromosome 2"/>
</dbReference>
<dbReference type="PRINTS" id="PR00320">
    <property type="entry name" value="GPROTEINBRPT"/>
</dbReference>
<comment type="subcellular location">
    <subcellularLocation>
        <location evidence="2">Cytoplasm</location>
    </subcellularLocation>
    <subcellularLocation>
        <location evidence="1">Nucleus</location>
    </subcellularLocation>
</comment>
<proteinExistence type="predicted"/>
<evidence type="ECO:0000256" key="1">
    <source>
        <dbReference type="ARBA" id="ARBA00004123"/>
    </source>
</evidence>
<evidence type="ECO:0000256" key="7">
    <source>
        <dbReference type="ARBA" id="ARBA00040954"/>
    </source>
</evidence>
<feature type="repeat" description="WD" evidence="8">
    <location>
        <begin position="158"/>
        <end position="200"/>
    </location>
</feature>
<protein>
    <recommendedName>
        <fullName evidence="7">WD repeat-containing protein 37</fullName>
    </recommendedName>
</protein>
<dbReference type="InterPro" id="IPR015943">
    <property type="entry name" value="WD40/YVTN_repeat-like_dom_sf"/>
</dbReference>
<keyword evidence="3" id="KW-0963">Cytoplasm</keyword>
<dbReference type="CDD" id="cd00200">
    <property type="entry name" value="WD40"/>
    <property type="match status" value="1"/>
</dbReference>
<sequence length="483" mass="53657">MPLERTRSTFGKPSKSKRVTSMPKFDGEAAQLYVNLKSDTDADFVLPQPLKSKLHDLFSQIEKEFETMYLDYLHLQNKVDILNDKLERETYEEKTYGDLAECDCATAGKSRSNLKQKSGLHGGSSQKLKTAHKLKAQTSKIVSSFKTPSITCSLVKEFSGHRDGVWDVDVPVTNQPLVGTASADHTARIWNAISGHCLLQYAGHSGSVNSIKFHPNKDLALTASGDQTAHIWQALVNWEQSVKNNSDEDIDADENCGEDNTPVPILRTPLCELRGHDGVVVAADWLPGGNQAVTASWDRTASLYDVESGQMLQCLSGHDHELTHITTHPHQRLAVTASYDTTFRLWDFREPIHSVSVFQGHTQAVTSAILCEDKVISGSDDHSIKVWDLRNMRSPLATIHSDSAVNRMSVSSSNIIAIPHDNRQVRFYDLSGHRIGRLPRSSRQGHQRMVCSSAWADDGLSCNFFSCGFDRLILGWNLVSSKD</sequence>
<keyword evidence="6" id="KW-0539">Nucleus</keyword>
<dbReference type="PANTHER" id="PTHR19855">
    <property type="entry name" value="WD40 REPEAT PROTEIN 12, 37"/>
    <property type="match status" value="1"/>
</dbReference>
<evidence type="ECO:0000313" key="11">
    <source>
        <dbReference type="Proteomes" id="UP001152759"/>
    </source>
</evidence>
<dbReference type="Pfam" id="PF00400">
    <property type="entry name" value="WD40"/>
    <property type="match status" value="5"/>
</dbReference>
<dbReference type="Gene3D" id="2.130.10.10">
    <property type="entry name" value="YVTN repeat-like/Quinoprotein amine dehydrogenase"/>
    <property type="match status" value="3"/>
</dbReference>
<keyword evidence="4 8" id="KW-0853">WD repeat</keyword>
<feature type="region of interest" description="Disordered" evidence="9">
    <location>
        <begin position="1"/>
        <end position="20"/>
    </location>
</feature>
<feature type="repeat" description="WD" evidence="8">
    <location>
        <begin position="273"/>
        <end position="314"/>
    </location>
</feature>
<dbReference type="InterPro" id="IPR001680">
    <property type="entry name" value="WD40_rpt"/>
</dbReference>
<evidence type="ECO:0000256" key="3">
    <source>
        <dbReference type="ARBA" id="ARBA00022490"/>
    </source>
</evidence>
<organism evidence="10 11">
    <name type="scientific">Bemisia tabaci</name>
    <name type="common">Sweetpotato whitefly</name>
    <name type="synonym">Aleurodes tabaci</name>
    <dbReference type="NCBI Taxonomy" id="7038"/>
    <lineage>
        <taxon>Eukaryota</taxon>
        <taxon>Metazoa</taxon>
        <taxon>Ecdysozoa</taxon>
        <taxon>Arthropoda</taxon>
        <taxon>Hexapoda</taxon>
        <taxon>Insecta</taxon>
        <taxon>Pterygota</taxon>
        <taxon>Neoptera</taxon>
        <taxon>Paraneoptera</taxon>
        <taxon>Hemiptera</taxon>
        <taxon>Sternorrhyncha</taxon>
        <taxon>Aleyrodoidea</taxon>
        <taxon>Aleyrodidae</taxon>
        <taxon>Aleyrodinae</taxon>
        <taxon>Bemisia</taxon>
    </lineage>
</organism>
<dbReference type="EMBL" id="OU963863">
    <property type="protein sequence ID" value="CAH0384137.1"/>
    <property type="molecule type" value="Genomic_DNA"/>
</dbReference>
<dbReference type="PROSITE" id="PS00678">
    <property type="entry name" value="WD_REPEATS_1"/>
    <property type="match status" value="1"/>
</dbReference>
<keyword evidence="11" id="KW-1185">Reference proteome</keyword>
<dbReference type="AlphaFoldDB" id="A0A9P0A237"/>
<feature type="repeat" description="WD" evidence="8">
    <location>
        <begin position="201"/>
        <end position="233"/>
    </location>
</feature>
<feature type="repeat" description="WD" evidence="8">
    <location>
        <begin position="315"/>
        <end position="349"/>
    </location>
</feature>
<name>A0A9P0A237_BEMTA</name>
<dbReference type="PROSITE" id="PS50294">
    <property type="entry name" value="WD_REPEATS_REGION"/>
    <property type="match status" value="3"/>
</dbReference>
<dbReference type="SMART" id="SM00320">
    <property type="entry name" value="WD40"/>
    <property type="match status" value="7"/>
</dbReference>
<evidence type="ECO:0000256" key="8">
    <source>
        <dbReference type="PROSITE-ProRule" id="PRU00221"/>
    </source>
</evidence>